<sequence length="214" mass="22627">MSLSRRSLLLAPAVAAPLVLSRGAFAQGAAQGAAQAPAEADPRMGERSSGPANAPVTVIEYFSLTCSHCAAFHKEVWPQVKKDLVGAGKMRIVWRDFPLDQLALAAAQVARALPAERYEGFIAALLGSQDRWAFARGADNVAEIAKVAALAGMSRADVDAAVADQGLRRAILEGRLKAEQEHRVNSTPTFVFGSKVVPGGMAYDRFAQQVAEAA</sequence>
<organism evidence="8 9">
    <name type="scientific">Teichococcus deserti</name>
    <dbReference type="NCBI Taxonomy" id="1817963"/>
    <lineage>
        <taxon>Bacteria</taxon>
        <taxon>Pseudomonadati</taxon>
        <taxon>Pseudomonadota</taxon>
        <taxon>Alphaproteobacteria</taxon>
        <taxon>Acetobacterales</taxon>
        <taxon>Roseomonadaceae</taxon>
        <taxon>Roseomonas</taxon>
    </lineage>
</organism>
<proteinExistence type="inferred from homology"/>
<evidence type="ECO:0000256" key="3">
    <source>
        <dbReference type="ARBA" id="ARBA00023002"/>
    </source>
</evidence>
<comment type="caution">
    <text evidence="8">The sequence shown here is derived from an EMBL/GenBank/DDBJ whole genome shotgun (WGS) entry which is preliminary data.</text>
</comment>
<keyword evidence="9" id="KW-1185">Reference proteome</keyword>
<dbReference type="Pfam" id="PF13462">
    <property type="entry name" value="Thioredoxin_4"/>
    <property type="match status" value="1"/>
</dbReference>
<dbReference type="Gene3D" id="3.40.30.10">
    <property type="entry name" value="Glutaredoxin"/>
    <property type="match status" value="1"/>
</dbReference>
<dbReference type="InterPro" id="IPR006311">
    <property type="entry name" value="TAT_signal"/>
</dbReference>
<reference evidence="8 9" key="1">
    <citation type="submission" date="2016-10" db="EMBL/GenBank/DDBJ databases">
        <title>Draft Genome sequence of Roseomonas sp. strain M3.</title>
        <authorList>
            <person name="Subhash Y."/>
            <person name="Lee S."/>
        </authorList>
    </citation>
    <scope>NUCLEOTIDE SEQUENCE [LARGE SCALE GENOMIC DNA]</scope>
    <source>
        <strain evidence="8 9">M3</strain>
    </source>
</reference>
<gene>
    <name evidence="8" type="ORF">BKE38_04530</name>
</gene>
<keyword evidence="2 6" id="KW-0732">Signal</keyword>
<evidence type="ECO:0000256" key="6">
    <source>
        <dbReference type="SAM" id="SignalP"/>
    </source>
</evidence>
<dbReference type="OrthoDB" id="8478320at2"/>
<feature type="chain" id="PRO_5012346807" evidence="6">
    <location>
        <begin position="27"/>
        <end position="214"/>
    </location>
</feature>
<evidence type="ECO:0000256" key="1">
    <source>
        <dbReference type="ARBA" id="ARBA00005791"/>
    </source>
</evidence>
<evidence type="ECO:0000256" key="4">
    <source>
        <dbReference type="ARBA" id="ARBA00023157"/>
    </source>
</evidence>
<feature type="domain" description="Thioredoxin-like fold" evidence="7">
    <location>
        <begin position="46"/>
        <end position="210"/>
    </location>
</feature>
<evidence type="ECO:0000313" key="8">
    <source>
        <dbReference type="EMBL" id="ONG57252.1"/>
    </source>
</evidence>
<protein>
    <submittedName>
        <fullName evidence="8">Disulfide bond formation protein DsbA</fullName>
    </submittedName>
</protein>
<name>A0A1V2H6H1_9PROT</name>
<comment type="similarity">
    <text evidence="1">Belongs to the thioredoxin family. DsbA subfamily.</text>
</comment>
<dbReference type="PANTHER" id="PTHR13887:SF14">
    <property type="entry name" value="DISULFIDE BOND FORMATION PROTEIN D"/>
    <property type="match status" value="1"/>
</dbReference>
<dbReference type="InterPro" id="IPR012336">
    <property type="entry name" value="Thioredoxin-like_fold"/>
</dbReference>
<evidence type="ECO:0000256" key="5">
    <source>
        <dbReference type="ARBA" id="ARBA00023284"/>
    </source>
</evidence>
<dbReference type="InterPro" id="IPR036249">
    <property type="entry name" value="Thioredoxin-like_sf"/>
</dbReference>
<dbReference type="GO" id="GO:0016491">
    <property type="term" value="F:oxidoreductase activity"/>
    <property type="evidence" value="ECO:0007669"/>
    <property type="project" value="UniProtKB-KW"/>
</dbReference>
<evidence type="ECO:0000256" key="2">
    <source>
        <dbReference type="ARBA" id="ARBA00022729"/>
    </source>
</evidence>
<dbReference type="Proteomes" id="UP000188879">
    <property type="component" value="Unassembled WGS sequence"/>
</dbReference>
<accession>A0A1V2H6H1</accession>
<keyword evidence="4" id="KW-1015">Disulfide bond</keyword>
<dbReference type="AlphaFoldDB" id="A0A1V2H6H1"/>
<feature type="signal peptide" evidence="6">
    <location>
        <begin position="1"/>
        <end position="26"/>
    </location>
</feature>
<keyword evidence="3" id="KW-0560">Oxidoreductase</keyword>
<dbReference type="RefSeq" id="WP_076956198.1">
    <property type="nucleotide sequence ID" value="NZ_MLCO01000028.1"/>
</dbReference>
<dbReference type="PROSITE" id="PS51318">
    <property type="entry name" value="TAT"/>
    <property type="match status" value="1"/>
</dbReference>
<dbReference type="PANTHER" id="PTHR13887">
    <property type="entry name" value="GLUTATHIONE S-TRANSFERASE KAPPA"/>
    <property type="match status" value="1"/>
</dbReference>
<evidence type="ECO:0000313" key="9">
    <source>
        <dbReference type="Proteomes" id="UP000188879"/>
    </source>
</evidence>
<evidence type="ECO:0000259" key="7">
    <source>
        <dbReference type="Pfam" id="PF13462"/>
    </source>
</evidence>
<dbReference type="EMBL" id="MLCO01000028">
    <property type="protein sequence ID" value="ONG57252.1"/>
    <property type="molecule type" value="Genomic_DNA"/>
</dbReference>
<dbReference type="SUPFAM" id="SSF52833">
    <property type="entry name" value="Thioredoxin-like"/>
    <property type="match status" value="1"/>
</dbReference>
<keyword evidence="5" id="KW-0676">Redox-active center</keyword>